<comment type="similarity">
    <text evidence="2 11">Belongs to the ABC-2 integral membrane protein family.</text>
</comment>
<evidence type="ECO:0000259" key="12">
    <source>
        <dbReference type="PROSITE" id="PS51012"/>
    </source>
</evidence>
<evidence type="ECO:0000256" key="8">
    <source>
        <dbReference type="ARBA" id="ARBA00022989"/>
    </source>
</evidence>
<keyword evidence="5" id="KW-0762">Sugar transport</keyword>
<feature type="transmembrane region" description="Helical" evidence="11">
    <location>
        <begin position="179"/>
        <end position="198"/>
    </location>
</feature>
<reference evidence="13 14" key="1">
    <citation type="submission" date="2024-04" db="EMBL/GenBank/DDBJ databases">
        <title>Novel species of the genus Ideonella isolated from streams.</title>
        <authorList>
            <person name="Lu H."/>
        </authorList>
    </citation>
    <scope>NUCLEOTIDE SEQUENCE [LARGE SCALE GENOMIC DNA]</scope>
    <source>
        <strain evidence="13 14">DXS29W</strain>
    </source>
</reference>
<keyword evidence="4 11" id="KW-1003">Cell membrane</keyword>
<evidence type="ECO:0000256" key="5">
    <source>
        <dbReference type="ARBA" id="ARBA00022597"/>
    </source>
</evidence>
<feature type="transmembrane region" description="Helical" evidence="11">
    <location>
        <begin position="36"/>
        <end position="58"/>
    </location>
</feature>
<keyword evidence="6 11" id="KW-0812">Transmembrane</keyword>
<feature type="transmembrane region" description="Helical" evidence="11">
    <location>
        <begin position="235"/>
        <end position="254"/>
    </location>
</feature>
<evidence type="ECO:0000256" key="6">
    <source>
        <dbReference type="ARBA" id="ARBA00022692"/>
    </source>
</evidence>
<keyword evidence="14" id="KW-1185">Reference proteome</keyword>
<keyword evidence="7" id="KW-0972">Capsule biogenesis/degradation</keyword>
<sequence length="264" mass="30336">MQSIPVRSPYQVQKDVLYALLLREFSARFGRSRVGFFWVLIEPITHVAFPVLMFGFILDRHVTGYDYPVFLMYGLLPYFLFRSICMQTMDGVNTSRGLLSYRPVHLIDVIFTKAIFTFCLESMLFLIIATALTVFFDYQLVPARPVEWLCLMLGIVLFALGLGMILAAMTSFAPDIKSVIRIIFLPLYLISGVVLPISRFPSRWLDVLAWNPLLHWIEGSRHLGLPHYQPIAQQSYAVVFFSSAVTLFFGLSLYRLRRLSRVTT</sequence>
<dbReference type="PROSITE" id="PS51012">
    <property type="entry name" value="ABC_TM2"/>
    <property type="match status" value="1"/>
</dbReference>
<feature type="domain" description="ABC transmembrane type-2" evidence="12">
    <location>
        <begin position="34"/>
        <end position="257"/>
    </location>
</feature>
<feature type="transmembrane region" description="Helical" evidence="11">
    <location>
        <begin position="110"/>
        <end position="136"/>
    </location>
</feature>
<keyword evidence="9" id="KW-0625">Polysaccharide transport</keyword>
<name>A0ABU9BPH7_9BURK</name>
<feature type="transmembrane region" description="Helical" evidence="11">
    <location>
        <begin position="148"/>
        <end position="167"/>
    </location>
</feature>
<evidence type="ECO:0000256" key="2">
    <source>
        <dbReference type="ARBA" id="ARBA00007783"/>
    </source>
</evidence>
<accession>A0ABU9BPH7</accession>
<evidence type="ECO:0000313" key="14">
    <source>
        <dbReference type="Proteomes" id="UP001371218"/>
    </source>
</evidence>
<evidence type="ECO:0000256" key="9">
    <source>
        <dbReference type="ARBA" id="ARBA00023047"/>
    </source>
</evidence>
<evidence type="ECO:0000313" key="13">
    <source>
        <dbReference type="EMBL" id="MEK8031857.1"/>
    </source>
</evidence>
<comment type="subcellular location">
    <subcellularLocation>
        <location evidence="11">Cell inner membrane</location>
        <topology evidence="11">Multi-pass membrane protein</topology>
    </subcellularLocation>
    <subcellularLocation>
        <location evidence="1">Cell membrane</location>
        <topology evidence="1">Multi-pass membrane protein</topology>
    </subcellularLocation>
</comment>
<evidence type="ECO:0000256" key="3">
    <source>
        <dbReference type="ARBA" id="ARBA00022448"/>
    </source>
</evidence>
<dbReference type="PANTHER" id="PTHR30413:SF10">
    <property type="entry name" value="CAPSULE POLYSACCHARIDE EXPORT INNER-MEMBRANE PROTEIN CTRC"/>
    <property type="match status" value="1"/>
</dbReference>
<dbReference type="Proteomes" id="UP001371218">
    <property type="component" value="Unassembled WGS sequence"/>
</dbReference>
<proteinExistence type="inferred from homology"/>
<dbReference type="PANTHER" id="PTHR30413">
    <property type="entry name" value="INNER MEMBRANE TRANSPORT PERMEASE"/>
    <property type="match status" value="1"/>
</dbReference>
<dbReference type="PRINTS" id="PR00164">
    <property type="entry name" value="ABC2TRNSPORT"/>
</dbReference>
<dbReference type="EMBL" id="JBBUTG010000007">
    <property type="protein sequence ID" value="MEK8031857.1"/>
    <property type="molecule type" value="Genomic_DNA"/>
</dbReference>
<comment type="caution">
    <text evidence="13">The sequence shown here is derived from an EMBL/GenBank/DDBJ whole genome shotgun (WGS) entry which is preliminary data.</text>
</comment>
<keyword evidence="3 11" id="KW-0813">Transport</keyword>
<dbReference type="InterPro" id="IPR013525">
    <property type="entry name" value="ABC2_TM"/>
</dbReference>
<dbReference type="InterPro" id="IPR000412">
    <property type="entry name" value="ABC_2_transport"/>
</dbReference>
<keyword evidence="10 11" id="KW-0472">Membrane</keyword>
<evidence type="ECO:0000256" key="4">
    <source>
        <dbReference type="ARBA" id="ARBA00022475"/>
    </source>
</evidence>
<dbReference type="InterPro" id="IPR047817">
    <property type="entry name" value="ABC2_TM_bact-type"/>
</dbReference>
<dbReference type="Pfam" id="PF01061">
    <property type="entry name" value="ABC2_membrane"/>
    <property type="match status" value="1"/>
</dbReference>
<evidence type="ECO:0000256" key="7">
    <source>
        <dbReference type="ARBA" id="ARBA00022903"/>
    </source>
</evidence>
<organism evidence="13 14">
    <name type="scientific">Ideonella lacteola</name>
    <dbReference type="NCBI Taxonomy" id="2984193"/>
    <lineage>
        <taxon>Bacteria</taxon>
        <taxon>Pseudomonadati</taxon>
        <taxon>Pseudomonadota</taxon>
        <taxon>Betaproteobacteria</taxon>
        <taxon>Burkholderiales</taxon>
        <taxon>Sphaerotilaceae</taxon>
        <taxon>Ideonella</taxon>
    </lineage>
</organism>
<keyword evidence="8 11" id="KW-1133">Transmembrane helix</keyword>
<dbReference type="RefSeq" id="WP_341426255.1">
    <property type="nucleotide sequence ID" value="NZ_JBBUTG010000007.1"/>
</dbReference>
<evidence type="ECO:0000256" key="11">
    <source>
        <dbReference type="RuleBase" id="RU361157"/>
    </source>
</evidence>
<feature type="transmembrane region" description="Helical" evidence="11">
    <location>
        <begin position="70"/>
        <end position="89"/>
    </location>
</feature>
<evidence type="ECO:0000256" key="1">
    <source>
        <dbReference type="ARBA" id="ARBA00004651"/>
    </source>
</evidence>
<evidence type="ECO:0000256" key="10">
    <source>
        <dbReference type="ARBA" id="ARBA00023136"/>
    </source>
</evidence>
<gene>
    <name evidence="13" type="ORF">AACH06_13600</name>
</gene>
<protein>
    <recommendedName>
        <fullName evidence="11">Transport permease protein</fullName>
    </recommendedName>
</protein>